<dbReference type="InterPro" id="IPR012340">
    <property type="entry name" value="NA-bd_OB-fold"/>
</dbReference>
<dbReference type="Gene3D" id="3.40.50.300">
    <property type="entry name" value="P-loop containing nucleotide triphosphate hydrolases"/>
    <property type="match status" value="1"/>
</dbReference>
<keyword evidence="1" id="KW-0813">Transport</keyword>
<dbReference type="CDD" id="cd03301">
    <property type="entry name" value="ABC_MalK_N"/>
    <property type="match status" value="1"/>
</dbReference>
<dbReference type="GO" id="GO:0055052">
    <property type="term" value="C:ATP-binding cassette (ABC) transporter complex, substrate-binding subunit-containing"/>
    <property type="evidence" value="ECO:0007669"/>
    <property type="project" value="TreeGrafter"/>
</dbReference>
<dbReference type="FunFam" id="3.40.50.300:FF:000042">
    <property type="entry name" value="Maltose/maltodextrin ABC transporter, ATP-binding protein"/>
    <property type="match status" value="1"/>
</dbReference>
<dbReference type="PROSITE" id="PS50893">
    <property type="entry name" value="ABC_TRANSPORTER_2"/>
    <property type="match status" value="1"/>
</dbReference>
<evidence type="ECO:0000256" key="1">
    <source>
        <dbReference type="ARBA" id="ARBA00022448"/>
    </source>
</evidence>
<gene>
    <name evidence="7" type="primary">ugpC</name>
    <name evidence="7" type="ORF">VIBNISOn1_220008</name>
</gene>
<dbReference type="InterPro" id="IPR015855">
    <property type="entry name" value="ABC_transpr_MalK-like"/>
</dbReference>
<dbReference type="NCBIfam" id="NF008653">
    <property type="entry name" value="PRK11650.1"/>
    <property type="match status" value="1"/>
</dbReference>
<proteinExistence type="predicted"/>
<dbReference type="InterPro" id="IPR047641">
    <property type="entry name" value="ABC_transpr_MalK/UgpC-like"/>
</dbReference>
<name>A0AAV2VRJ5_9VIBR</name>
<dbReference type="SMART" id="SM00382">
    <property type="entry name" value="AAA"/>
    <property type="match status" value="1"/>
</dbReference>
<dbReference type="InterPro" id="IPR003593">
    <property type="entry name" value="AAA+_ATPase"/>
</dbReference>
<evidence type="ECO:0000313" key="8">
    <source>
        <dbReference type="Proteomes" id="UP000018211"/>
    </source>
</evidence>
<reference evidence="7 8" key="1">
    <citation type="journal article" date="2013" name="ISME J.">
        <title>Comparative genomics of pathogenic lineages of Vibrio nigripulchritudo identifies virulence-associated traits.</title>
        <authorList>
            <person name="Goudenege D."/>
            <person name="Labreuche Y."/>
            <person name="Krin E."/>
            <person name="Ansquer D."/>
            <person name="Mangenot S."/>
            <person name="Calteau A."/>
            <person name="Medigue C."/>
            <person name="Mazel D."/>
            <person name="Polz M.F."/>
            <person name="Le Roux F."/>
        </authorList>
    </citation>
    <scope>NUCLEOTIDE SEQUENCE [LARGE SCALE GENOMIC DNA]</scope>
    <source>
        <strain evidence="7 8">SOn1</strain>
    </source>
</reference>
<keyword evidence="4 7" id="KW-0067">ATP-binding</keyword>
<dbReference type="InterPro" id="IPR027417">
    <property type="entry name" value="P-loop_NTPase"/>
</dbReference>
<dbReference type="PANTHER" id="PTHR43875">
    <property type="entry name" value="MALTODEXTRIN IMPORT ATP-BINDING PROTEIN MSMX"/>
    <property type="match status" value="1"/>
</dbReference>
<dbReference type="SUPFAM" id="SSF50331">
    <property type="entry name" value="MOP-like"/>
    <property type="match status" value="1"/>
</dbReference>
<keyword evidence="7" id="KW-0378">Hydrolase</keyword>
<dbReference type="Gene3D" id="2.40.50.100">
    <property type="match status" value="1"/>
</dbReference>
<keyword evidence="2" id="KW-1003">Cell membrane</keyword>
<keyword evidence="3" id="KW-0547">Nucleotide-binding</keyword>
<keyword evidence="5" id="KW-0472">Membrane</keyword>
<dbReference type="PANTHER" id="PTHR43875:SF1">
    <property type="entry name" value="OSMOPROTECTIVE COMPOUNDS UPTAKE ATP-BINDING PROTEIN GGTA"/>
    <property type="match status" value="1"/>
</dbReference>
<dbReference type="RefSeq" id="WP_022612015.1">
    <property type="nucleotide sequence ID" value="NZ_LK391965.1"/>
</dbReference>
<dbReference type="InterPro" id="IPR017871">
    <property type="entry name" value="ABC_transporter-like_CS"/>
</dbReference>
<evidence type="ECO:0000256" key="3">
    <source>
        <dbReference type="ARBA" id="ARBA00022741"/>
    </source>
</evidence>
<evidence type="ECO:0000256" key="5">
    <source>
        <dbReference type="ARBA" id="ARBA00023136"/>
    </source>
</evidence>
<dbReference type="SUPFAM" id="SSF52540">
    <property type="entry name" value="P-loop containing nucleoside triphosphate hydrolases"/>
    <property type="match status" value="1"/>
</dbReference>
<dbReference type="GO" id="GO:0140359">
    <property type="term" value="F:ABC-type transporter activity"/>
    <property type="evidence" value="ECO:0007669"/>
    <property type="project" value="InterPro"/>
</dbReference>
<dbReference type="PROSITE" id="PS00211">
    <property type="entry name" value="ABC_TRANSPORTER_1"/>
    <property type="match status" value="1"/>
</dbReference>
<dbReference type="GO" id="GO:0016887">
    <property type="term" value="F:ATP hydrolysis activity"/>
    <property type="evidence" value="ECO:0007669"/>
    <property type="project" value="InterPro"/>
</dbReference>
<dbReference type="Gene3D" id="2.40.50.140">
    <property type="entry name" value="Nucleic acid-binding proteins"/>
    <property type="match status" value="1"/>
</dbReference>
<evidence type="ECO:0000256" key="4">
    <source>
        <dbReference type="ARBA" id="ARBA00022840"/>
    </source>
</evidence>
<dbReference type="InterPro" id="IPR003439">
    <property type="entry name" value="ABC_transporter-like_ATP-bd"/>
</dbReference>
<dbReference type="Proteomes" id="UP000018211">
    <property type="component" value="Unassembled WGS sequence"/>
</dbReference>
<dbReference type="InterPro" id="IPR013611">
    <property type="entry name" value="Transp-assoc_OB_typ2"/>
</dbReference>
<dbReference type="GO" id="GO:0008643">
    <property type="term" value="P:carbohydrate transport"/>
    <property type="evidence" value="ECO:0007669"/>
    <property type="project" value="InterPro"/>
</dbReference>
<comment type="caution">
    <text evidence="7">The sequence shown here is derived from an EMBL/GenBank/DDBJ whole genome shotgun (WGS) entry which is preliminary data.</text>
</comment>
<accession>A0AAV2VRJ5</accession>
<evidence type="ECO:0000256" key="2">
    <source>
        <dbReference type="ARBA" id="ARBA00022475"/>
    </source>
</evidence>
<organism evidence="7 8">
    <name type="scientific">Vibrio nigripulchritudo SOn1</name>
    <dbReference type="NCBI Taxonomy" id="1238450"/>
    <lineage>
        <taxon>Bacteria</taxon>
        <taxon>Pseudomonadati</taxon>
        <taxon>Pseudomonadota</taxon>
        <taxon>Gammaproteobacteria</taxon>
        <taxon>Vibrionales</taxon>
        <taxon>Vibrionaceae</taxon>
        <taxon>Vibrio</taxon>
    </lineage>
</organism>
<evidence type="ECO:0000313" key="7">
    <source>
        <dbReference type="EMBL" id="CCO47090.1"/>
    </source>
</evidence>
<protein>
    <submittedName>
        <fullName evidence="7">Sn-glycerol-3-phosphate import ATP-binding protein ugpC</fullName>
        <ecNumber evidence="7">3.6.3.20</ecNumber>
    </submittedName>
</protein>
<feature type="domain" description="ABC transporter" evidence="6">
    <location>
        <begin position="4"/>
        <end position="234"/>
    </location>
</feature>
<dbReference type="EMBL" id="CAOF01000112">
    <property type="protein sequence ID" value="CCO47090.1"/>
    <property type="molecule type" value="Genomic_DNA"/>
</dbReference>
<dbReference type="EC" id="3.6.3.20" evidence="7"/>
<sequence>MAVVTLSGVGKSFGNDEVLHQLNAEIQDGEFVAILGESGCGKSTLLRLIAGLEEISQGDVLIDGEVVNTFTPKERNVAMVFQSYALYPHMTVEQNIRFPLKLAGVSEQEQKERTYKAADMLNLTNYLPRKPRDLSGGQRQRVAMGRALVRDPQVFLFDEPLSNLDAKLRVQMRADIRRLQKELGKTAIYVTHDQIEAMTMADRVILMNKGRIEQFGPPLELYDQPASEFVASFVGSPAINLIKGRVEQSGENRFHSDDLSIPLDIKGIPRQTVTVGVRPEHIQIGCNDESKGFSGVILSIECTGDRTFLEVKVGQGSLRVTTGERANFKIEQDITLCFPNEKTHFFDINGYRLPKSN</sequence>
<dbReference type="GeneID" id="97544105"/>
<dbReference type="Pfam" id="PF08402">
    <property type="entry name" value="TOBE_2"/>
    <property type="match status" value="1"/>
</dbReference>
<dbReference type="InterPro" id="IPR008995">
    <property type="entry name" value="Mo/tungstate-bd_C_term_dom"/>
</dbReference>
<dbReference type="AlphaFoldDB" id="A0AAV2VRJ5"/>
<dbReference type="GO" id="GO:0005524">
    <property type="term" value="F:ATP binding"/>
    <property type="evidence" value="ECO:0007669"/>
    <property type="project" value="UniProtKB-KW"/>
</dbReference>
<evidence type="ECO:0000259" key="6">
    <source>
        <dbReference type="PROSITE" id="PS50893"/>
    </source>
</evidence>
<dbReference type="Pfam" id="PF00005">
    <property type="entry name" value="ABC_tran"/>
    <property type="match status" value="1"/>
</dbReference>